<keyword evidence="2" id="KW-1185">Reference proteome</keyword>
<name>A0ABD5YTP3_9EURY</name>
<sequence length="100" mass="11193">MHIIAAGGFRVEQTPNRIDRRVLALSPTSIDCWENTSTADDSIGFRTLNDQMTFGPTVTDESRWIRKSVCGSLLDIEHLGDRPGSGFASQSVEGNHWSWW</sequence>
<evidence type="ECO:0000313" key="1">
    <source>
        <dbReference type="EMBL" id="MFC7189855.1"/>
    </source>
</evidence>
<reference evidence="1 2" key="1">
    <citation type="journal article" date="2019" name="Int. J. Syst. Evol. Microbiol.">
        <title>The Global Catalogue of Microorganisms (GCM) 10K type strain sequencing project: providing services to taxonomists for standard genome sequencing and annotation.</title>
        <authorList>
            <consortium name="The Broad Institute Genomics Platform"/>
            <consortium name="The Broad Institute Genome Sequencing Center for Infectious Disease"/>
            <person name="Wu L."/>
            <person name="Ma J."/>
        </authorList>
    </citation>
    <scope>NUCLEOTIDE SEQUENCE [LARGE SCALE GENOMIC DNA]</scope>
    <source>
        <strain evidence="1 2">RDMS1</strain>
    </source>
</reference>
<proteinExistence type="predicted"/>
<protein>
    <submittedName>
        <fullName evidence="1">Uncharacterized protein</fullName>
    </submittedName>
</protein>
<dbReference type="Proteomes" id="UP001596417">
    <property type="component" value="Unassembled WGS sequence"/>
</dbReference>
<dbReference type="AlphaFoldDB" id="A0ABD5YTP3"/>
<organism evidence="1 2">
    <name type="scientific">Halocatena marina</name>
    <dbReference type="NCBI Taxonomy" id="2934937"/>
    <lineage>
        <taxon>Archaea</taxon>
        <taxon>Methanobacteriati</taxon>
        <taxon>Methanobacteriota</taxon>
        <taxon>Stenosarchaea group</taxon>
        <taxon>Halobacteria</taxon>
        <taxon>Halobacteriales</taxon>
        <taxon>Natronomonadaceae</taxon>
        <taxon>Halocatena</taxon>
    </lineage>
</organism>
<comment type="caution">
    <text evidence="1">The sequence shown here is derived from an EMBL/GenBank/DDBJ whole genome shotgun (WGS) entry which is preliminary data.</text>
</comment>
<dbReference type="EMBL" id="JBHTAX010000001">
    <property type="protein sequence ID" value="MFC7189855.1"/>
    <property type="molecule type" value="Genomic_DNA"/>
</dbReference>
<gene>
    <name evidence="1" type="ORF">ACFQL7_08285</name>
</gene>
<dbReference type="GeneID" id="76199420"/>
<accession>A0ABD5YTP3</accession>
<dbReference type="RefSeq" id="WP_264554724.1">
    <property type="nucleotide sequence ID" value="NZ_CP109979.1"/>
</dbReference>
<evidence type="ECO:0000313" key="2">
    <source>
        <dbReference type="Proteomes" id="UP001596417"/>
    </source>
</evidence>